<sequence length="160" mass="16553">MTMPASQPVWADAAHTRVDLVVDHPQFGPIPFTAAADDVEAHGRDLHARAVAGEFGPIGAYEPPAPAVPAAISRRQCAAEMFARGLITGPEAVAMTATATPPALVEAMLAALPESEQTFARIDFGAANYVRGNPLLNALMTGTGASQAEIDGFFIAGASR</sequence>
<dbReference type="AlphaFoldDB" id="A0A947GH30"/>
<reference evidence="1 2" key="1">
    <citation type="submission" date="2021-06" db="EMBL/GenBank/DDBJ databases">
        <authorList>
            <person name="Grouzdev D.S."/>
            <person name="Koziaeva V."/>
        </authorList>
    </citation>
    <scope>NUCLEOTIDE SEQUENCE [LARGE SCALE GENOMIC DNA]</scope>
    <source>
        <strain evidence="1 2">22</strain>
    </source>
</reference>
<evidence type="ECO:0000313" key="2">
    <source>
        <dbReference type="Proteomes" id="UP000766595"/>
    </source>
</evidence>
<dbReference type="Proteomes" id="UP000766595">
    <property type="component" value="Unassembled WGS sequence"/>
</dbReference>
<dbReference type="EMBL" id="JAHHZF010000028">
    <property type="protein sequence ID" value="MBT9293285.1"/>
    <property type="molecule type" value="Genomic_DNA"/>
</dbReference>
<gene>
    <name evidence="1" type="ORF">KL771_27785</name>
</gene>
<dbReference type="RefSeq" id="WP_261971771.1">
    <property type="nucleotide sequence ID" value="NZ_JAHHZF010000028.1"/>
</dbReference>
<comment type="caution">
    <text evidence="1">The sequence shown here is derived from an EMBL/GenBank/DDBJ whole genome shotgun (WGS) entry which is preliminary data.</text>
</comment>
<protein>
    <submittedName>
        <fullName evidence="1">Uncharacterized protein</fullName>
    </submittedName>
</protein>
<keyword evidence="2" id="KW-1185">Reference proteome</keyword>
<proteinExistence type="predicted"/>
<accession>A0A947GH30</accession>
<evidence type="ECO:0000313" key="1">
    <source>
        <dbReference type="EMBL" id="MBT9293285.1"/>
    </source>
</evidence>
<name>A0A947GH30_9HYPH</name>
<organism evidence="1 2">
    <name type="scientific">Prosthecodimorpha staleyi</name>
    <dbReference type="NCBI Taxonomy" id="2840188"/>
    <lineage>
        <taxon>Bacteria</taxon>
        <taxon>Pseudomonadati</taxon>
        <taxon>Pseudomonadota</taxon>
        <taxon>Alphaproteobacteria</taxon>
        <taxon>Hyphomicrobiales</taxon>
        <taxon>Ancalomicrobiaceae</taxon>
        <taxon>Prosthecodimorpha</taxon>
    </lineage>
</organism>